<keyword evidence="3" id="KW-0479">Metal-binding</keyword>
<feature type="transmembrane region" description="Helical" evidence="9">
    <location>
        <begin position="867"/>
        <end position="888"/>
    </location>
</feature>
<feature type="transmembrane region" description="Helical" evidence="9">
    <location>
        <begin position="978"/>
        <end position="999"/>
    </location>
</feature>
<dbReference type="GO" id="GO:0140326">
    <property type="term" value="F:ATPase-coupled intramembrane lipid transporter activity"/>
    <property type="evidence" value="ECO:0007669"/>
    <property type="project" value="TreeGrafter"/>
</dbReference>
<keyword evidence="2 9" id="KW-0812">Transmembrane</keyword>
<evidence type="ECO:0000259" key="10">
    <source>
        <dbReference type="PROSITE" id="PS50125"/>
    </source>
</evidence>
<dbReference type="GO" id="GO:0046872">
    <property type="term" value="F:metal ion binding"/>
    <property type="evidence" value="ECO:0007669"/>
    <property type="project" value="UniProtKB-KW"/>
</dbReference>
<evidence type="ECO:0000256" key="7">
    <source>
        <dbReference type="ARBA" id="ARBA00023136"/>
    </source>
</evidence>
<feature type="transmembrane region" description="Helical" evidence="9">
    <location>
        <begin position="1793"/>
        <end position="1810"/>
    </location>
</feature>
<dbReference type="SUPFAM" id="SSF56784">
    <property type="entry name" value="HAD-like"/>
    <property type="match status" value="1"/>
</dbReference>
<dbReference type="SFLD" id="SFLDG00002">
    <property type="entry name" value="C1.7:_P-type_atpase_like"/>
    <property type="match status" value="1"/>
</dbReference>
<evidence type="ECO:0000256" key="5">
    <source>
        <dbReference type="ARBA" id="ARBA00022967"/>
    </source>
</evidence>
<dbReference type="GO" id="GO:0016887">
    <property type="term" value="F:ATP hydrolysis activity"/>
    <property type="evidence" value="ECO:0007669"/>
    <property type="project" value="InterPro"/>
</dbReference>
<dbReference type="SUPFAM" id="SSF55073">
    <property type="entry name" value="Nucleotide cyclase"/>
    <property type="match status" value="2"/>
</dbReference>
<dbReference type="PROSITE" id="PS50125">
    <property type="entry name" value="GUANYLATE_CYCLASE_2"/>
    <property type="match status" value="2"/>
</dbReference>
<name>A0A024UXE6_9STRA</name>
<dbReference type="InterPro" id="IPR018303">
    <property type="entry name" value="ATPase_P-typ_P_site"/>
</dbReference>
<dbReference type="OrthoDB" id="354346at2759"/>
<keyword evidence="6 9" id="KW-1133">Transmembrane helix</keyword>
<feature type="transmembrane region" description="Helical" evidence="9">
    <location>
        <begin position="1229"/>
        <end position="1248"/>
    </location>
</feature>
<dbReference type="Pfam" id="PF00211">
    <property type="entry name" value="Guanylate_cyc"/>
    <property type="match status" value="2"/>
</dbReference>
<feature type="transmembrane region" description="Helical" evidence="9">
    <location>
        <begin position="1316"/>
        <end position="1349"/>
    </location>
</feature>
<feature type="transmembrane region" description="Helical" evidence="9">
    <location>
        <begin position="947"/>
        <end position="966"/>
    </location>
</feature>
<feature type="transmembrane region" description="Helical" evidence="9">
    <location>
        <begin position="900"/>
        <end position="920"/>
    </location>
</feature>
<dbReference type="SUPFAM" id="SSF81665">
    <property type="entry name" value="Calcium ATPase, transmembrane domain M"/>
    <property type="match status" value="1"/>
</dbReference>
<evidence type="ECO:0000256" key="2">
    <source>
        <dbReference type="ARBA" id="ARBA00022692"/>
    </source>
</evidence>
<dbReference type="InterPro" id="IPR044492">
    <property type="entry name" value="P_typ_ATPase_HD_dom"/>
</dbReference>
<dbReference type="SUPFAM" id="SSF81660">
    <property type="entry name" value="Metal cation-transporting ATPase, ATP-binding domain N"/>
    <property type="match status" value="1"/>
</dbReference>
<organism evidence="11">
    <name type="scientific">Aphanomyces invadans</name>
    <dbReference type="NCBI Taxonomy" id="157072"/>
    <lineage>
        <taxon>Eukaryota</taxon>
        <taxon>Sar</taxon>
        <taxon>Stramenopiles</taxon>
        <taxon>Oomycota</taxon>
        <taxon>Saprolegniomycetes</taxon>
        <taxon>Saprolegniales</taxon>
        <taxon>Verrucalvaceae</taxon>
        <taxon>Aphanomyces</taxon>
    </lineage>
</organism>
<dbReference type="InterPro" id="IPR029787">
    <property type="entry name" value="Nucleotide_cyclase"/>
</dbReference>
<feature type="transmembrane region" description="Helical" evidence="9">
    <location>
        <begin position="1355"/>
        <end position="1375"/>
    </location>
</feature>
<feature type="domain" description="Guanylate cyclase" evidence="10">
    <location>
        <begin position="1462"/>
        <end position="1592"/>
    </location>
</feature>
<dbReference type="InterPro" id="IPR001757">
    <property type="entry name" value="P_typ_ATPase"/>
</dbReference>
<dbReference type="GO" id="GO:0045332">
    <property type="term" value="P:phospholipid translocation"/>
    <property type="evidence" value="ECO:0007669"/>
    <property type="project" value="TreeGrafter"/>
</dbReference>
<dbReference type="InterPro" id="IPR023214">
    <property type="entry name" value="HAD_sf"/>
</dbReference>
<protein>
    <recommendedName>
        <fullName evidence="10">Guanylate cyclase domain-containing protein</fullName>
    </recommendedName>
</protein>
<dbReference type="Pfam" id="PF16212">
    <property type="entry name" value="PhoLip_ATPase_C"/>
    <property type="match status" value="1"/>
</dbReference>
<reference evidence="11" key="1">
    <citation type="submission" date="2013-12" db="EMBL/GenBank/DDBJ databases">
        <title>The Genome Sequence of Aphanomyces invadans NJM9701.</title>
        <authorList>
            <consortium name="The Broad Institute Genomics Platform"/>
            <person name="Russ C."/>
            <person name="Tyler B."/>
            <person name="van West P."/>
            <person name="Dieguez-Uribeondo J."/>
            <person name="Young S.K."/>
            <person name="Zeng Q."/>
            <person name="Gargeya S."/>
            <person name="Fitzgerald M."/>
            <person name="Abouelleil A."/>
            <person name="Alvarado L."/>
            <person name="Chapman S.B."/>
            <person name="Gainer-Dewar J."/>
            <person name="Goldberg J."/>
            <person name="Griggs A."/>
            <person name="Gujja S."/>
            <person name="Hansen M."/>
            <person name="Howarth C."/>
            <person name="Imamovic A."/>
            <person name="Ireland A."/>
            <person name="Larimer J."/>
            <person name="McCowan C."/>
            <person name="Murphy C."/>
            <person name="Pearson M."/>
            <person name="Poon T.W."/>
            <person name="Priest M."/>
            <person name="Roberts A."/>
            <person name="Saif S."/>
            <person name="Shea T."/>
            <person name="Sykes S."/>
            <person name="Wortman J."/>
            <person name="Nusbaum C."/>
            <person name="Birren B."/>
        </authorList>
    </citation>
    <scope>NUCLEOTIDE SEQUENCE [LARGE SCALE GENOMIC DNA]</scope>
    <source>
        <strain evidence="11">NJM9701</strain>
    </source>
</reference>
<dbReference type="eggNOG" id="KOG4171">
    <property type="taxonomic scope" value="Eukaryota"/>
</dbReference>
<dbReference type="Gene3D" id="3.40.1110.10">
    <property type="entry name" value="Calcium-transporting ATPase, cytoplasmic domain N"/>
    <property type="match status" value="1"/>
</dbReference>
<dbReference type="eggNOG" id="KOG0206">
    <property type="taxonomic scope" value="Eukaryota"/>
</dbReference>
<dbReference type="STRING" id="157072.A0A024UXE6"/>
<gene>
    <name evidence="11" type="ORF">H310_00671</name>
</gene>
<dbReference type="SFLD" id="SFLDF00027">
    <property type="entry name" value="p-type_atpase"/>
    <property type="match status" value="1"/>
</dbReference>
<evidence type="ECO:0000256" key="1">
    <source>
        <dbReference type="ARBA" id="ARBA00004141"/>
    </source>
</evidence>
<dbReference type="InterPro" id="IPR032630">
    <property type="entry name" value="P_typ_ATPase_c"/>
</dbReference>
<dbReference type="SFLD" id="SFLDS00003">
    <property type="entry name" value="Haloacid_Dehalogenase"/>
    <property type="match status" value="1"/>
</dbReference>
<dbReference type="InterPro" id="IPR036412">
    <property type="entry name" value="HAD-like_sf"/>
</dbReference>
<dbReference type="Gene3D" id="2.70.150.10">
    <property type="entry name" value="Calcium-transporting ATPase, cytoplasmic transduction domain A"/>
    <property type="match status" value="1"/>
</dbReference>
<dbReference type="InterPro" id="IPR023299">
    <property type="entry name" value="ATPase_P-typ_cyto_dom_N"/>
</dbReference>
<dbReference type="PRINTS" id="PR00119">
    <property type="entry name" value="CATATPASE"/>
</dbReference>
<feature type="transmembrane region" description="Helical" evidence="9">
    <location>
        <begin position="1759"/>
        <end position="1781"/>
    </location>
</feature>
<dbReference type="GeneID" id="20077721"/>
<dbReference type="GO" id="GO:0035556">
    <property type="term" value="P:intracellular signal transduction"/>
    <property type="evidence" value="ECO:0007669"/>
    <property type="project" value="InterPro"/>
</dbReference>
<evidence type="ECO:0000256" key="4">
    <source>
        <dbReference type="ARBA" id="ARBA00022842"/>
    </source>
</evidence>
<dbReference type="SMART" id="SM00044">
    <property type="entry name" value="CYCc"/>
    <property type="match status" value="2"/>
</dbReference>
<feature type="compositionally biased region" description="Pro residues" evidence="8">
    <location>
        <begin position="1142"/>
        <end position="1151"/>
    </location>
</feature>
<feature type="transmembrane region" description="Helical" evidence="9">
    <location>
        <begin position="1816"/>
        <end position="1834"/>
    </location>
</feature>
<comment type="subcellular location">
    <subcellularLocation>
        <location evidence="1">Membrane</location>
        <topology evidence="1">Multi-pass membrane protein</topology>
    </subcellularLocation>
</comment>
<dbReference type="Gene3D" id="3.30.70.1230">
    <property type="entry name" value="Nucleotide cyclase"/>
    <property type="match status" value="2"/>
</dbReference>
<feature type="domain" description="Guanylate cyclase" evidence="10">
    <location>
        <begin position="1914"/>
        <end position="2090"/>
    </location>
</feature>
<feature type="transmembrane region" description="Helical" evidence="9">
    <location>
        <begin position="361"/>
        <end position="383"/>
    </location>
</feature>
<dbReference type="eggNOG" id="KOG1023">
    <property type="taxonomic scope" value="Eukaryota"/>
</dbReference>
<feature type="region of interest" description="Disordered" evidence="8">
    <location>
        <begin position="1102"/>
        <end position="1158"/>
    </location>
</feature>
<keyword evidence="7 9" id="KW-0472">Membrane</keyword>
<evidence type="ECO:0000256" key="9">
    <source>
        <dbReference type="SAM" id="Phobius"/>
    </source>
</evidence>
<feature type="region of interest" description="Disordered" evidence="8">
    <location>
        <begin position="2136"/>
        <end position="2165"/>
    </location>
</feature>
<dbReference type="GO" id="GO:0005524">
    <property type="term" value="F:ATP binding"/>
    <property type="evidence" value="ECO:0007669"/>
    <property type="project" value="InterPro"/>
</dbReference>
<dbReference type="InterPro" id="IPR023298">
    <property type="entry name" value="ATPase_P-typ_TM_dom_sf"/>
</dbReference>
<evidence type="ECO:0000256" key="8">
    <source>
        <dbReference type="SAM" id="MobiDB-lite"/>
    </source>
</evidence>
<dbReference type="VEuPathDB" id="FungiDB:H310_00671"/>
<evidence type="ECO:0000256" key="6">
    <source>
        <dbReference type="ARBA" id="ARBA00022989"/>
    </source>
</evidence>
<dbReference type="PROSITE" id="PS00154">
    <property type="entry name" value="ATPASE_E1_E2"/>
    <property type="match status" value="1"/>
</dbReference>
<dbReference type="PANTHER" id="PTHR24092">
    <property type="entry name" value="PROBABLE PHOSPHOLIPID-TRANSPORTING ATPASE"/>
    <property type="match status" value="1"/>
</dbReference>
<feature type="transmembrane region" description="Helical" evidence="9">
    <location>
        <begin position="1702"/>
        <end position="1720"/>
    </location>
</feature>
<dbReference type="EMBL" id="KI913952">
    <property type="protein sequence ID" value="ETW10348.1"/>
    <property type="molecule type" value="Genomic_DNA"/>
</dbReference>
<feature type="transmembrane region" description="Helical" evidence="9">
    <location>
        <begin position="1060"/>
        <end position="1081"/>
    </location>
</feature>
<dbReference type="CDD" id="cd07302">
    <property type="entry name" value="CHD"/>
    <property type="match status" value="2"/>
</dbReference>
<dbReference type="RefSeq" id="XP_008861759.1">
    <property type="nucleotide sequence ID" value="XM_008863537.1"/>
</dbReference>
<evidence type="ECO:0000313" key="11">
    <source>
        <dbReference type="EMBL" id="ETW10348.1"/>
    </source>
</evidence>
<dbReference type="InterPro" id="IPR008250">
    <property type="entry name" value="ATPase_P-typ_transduc_dom_A_sf"/>
</dbReference>
<dbReference type="InterPro" id="IPR032631">
    <property type="entry name" value="P-type_ATPase_N"/>
</dbReference>
<keyword evidence="4" id="KW-0460">Magnesium</keyword>
<dbReference type="NCBIfam" id="TIGR01494">
    <property type="entry name" value="ATPase_P-type"/>
    <property type="match status" value="1"/>
</dbReference>
<feature type="transmembrane region" description="Helical" evidence="9">
    <location>
        <begin position="1732"/>
        <end position="1753"/>
    </location>
</feature>
<dbReference type="SUPFAM" id="SSF81653">
    <property type="entry name" value="Calcium ATPase, transduction domain A"/>
    <property type="match status" value="1"/>
</dbReference>
<dbReference type="Pfam" id="PF13246">
    <property type="entry name" value="Cation_ATPase"/>
    <property type="match status" value="1"/>
</dbReference>
<dbReference type="Pfam" id="PF16209">
    <property type="entry name" value="PhoLip_ATPase_N"/>
    <property type="match status" value="1"/>
</dbReference>
<dbReference type="Gene3D" id="3.40.50.1000">
    <property type="entry name" value="HAD superfamily/HAD-like"/>
    <property type="match status" value="1"/>
</dbReference>
<dbReference type="GO" id="GO:0009190">
    <property type="term" value="P:cyclic nucleotide biosynthetic process"/>
    <property type="evidence" value="ECO:0007669"/>
    <property type="project" value="InterPro"/>
</dbReference>
<sequence length="2165" mass="236439">MANVERPVLKKNLERLLSSPSESNRVFFVHDRRRVQTHRVHHHVAPYPTNIVRTSKYTALTFLPCILLEQFRRVANVFFLAIAVLQLTTSLSPTHPSSTVLPLGVVLVITLVREAVDDYKRHVADTAVNRSTTHRLVDTTFVPVAWQSLEVGDIVRVNDGEDLPADLLLMVSGGSSTSDDTSIESAQSAFVETSSLDGACLPKRKLCLEGPSTSIAPSIALETFHGWQISCDPPNPALDRMTGSVVNVSSESSKDTETMFTIDNVLLRGTTLRHTKWVVGIVLAAGHDTKLLQTFRRPMANVSQIDRVANRYICVMIGLLLIVVTASAAAGEDFVQPHKAVRAPFVGDVGSGATMEFATLWITYLILYSHLVPISLYSTLELVKWLQTKQIERDRSLRCPTTVRPASAMTSDLNEHLGLVNFIFADKTGTLTANEMVLRKTSIAGMIVDHSAPSPHLPNTAASRAFVRCVLLCHSATHQGEQLDASCPDEMAMLVGFARLNCRFRRRLPHSNVVDIFIFGDVETYSVLATIPFDSVRRCMSVLVQRDGEDAAIVFFKGADSALMPLAPPDDTTKAIAHNVHEFASSGLRTLVFASRTVDGMDVASLTDAAKRRASGDCPDSGKDVLVRGLDGGTPISILGATGVEDRLQIGVADCLSMLFRAGMRIWMVTGDKDETAVAVGHSCGLLTTHSNPRPDETPNGPLQQQHVLSVDGTTADECLDQITQHRRALKKQGLWNPATVIPTIAIVLNGFALEAILSAPNEIPTGHLMDLIVQARSVIACRLSPVQKASLVELVKLHHPRNVTLAIGDGGNDVPMIHTAHIGVGLYGNAGLLAARASDVAIARFQLLLRLLLLHGRWNHRRIMHVVLFTLYKGIALTTTLGLFSFFTGFSGQSLFDSYLIVGWTVVYTLAPVLVVGVVDQDITAPTILAYPAIYQEMEPINARKVLLWVASAALHSSIILYTVAKSIRSSALEAGGVVYVGTVVFAAHLLAATVKAAMTMHRWHRWQPVHVASLMLGPVLFVLFVAIFSHRYGPWPGLHVARDIAGVGEVMVSDAPTLFLVVFVVVPASVLPDVAFFGFQRLYFYSNRHVLQEIDSCLGSTRPRRSGTKTQAVAPCPDTPAPIVLAPDTPATESTSPNWPASPFPPPEEAPMTSQPVVAPPSECAILIALLQRLHATHRADPEDNVLAATDTKMHPTKMEFVGKQRVALEREFDASAVHHELRRVRVYVYVAACLMLVSLLVEYFVTSVAAHPDTQQLPLGRVDAPAHVASVRQAVAPTQGRFMTPFLVSRLTIVVLALAYAQATRTSMFAKHYHVAILVPMAVTGVVISATITVTGYVSAVLFPIVVLTMLHVRFTAALIVVLVNFAIYLVLQVFGDDSVLSATELGAFTCYIALVVGLAAHGCWRMQYAMRVDFLQHRALAMEEFRAVHILRNMFPPHVMAKLKAGDAIISEEEPDVTVLFCDIVDLHAFMRDHAPAEVVALLDHIYSLFDEMCVRFGVQKMETVGKTYMACAGMQSGGVGGQMAALRAASLAQEMIRLMATCRTPRGTTIPLRIGLNSGRVLSGLVGRKKQQFSLFGDTVNTASRMQSTGVVGAVQVSEATHHHLKASFSFESRQVEVKGKGSMTTYLLGAPMSDILRELVRPRRDQPPPSNGTGTDRHDVAMKANVHWLWLHFVQDGMEAAYIKSTAVARDTAATYTTYALGLYMGFALVRDIVLGFNDARISTAILAFGILSRAAMVVFTAGMFWWRPASVLARPCVVASAAMVTMAVYHILAVQTCGVDKQGDMLALDIALVMFAVSNSGAVVHRTAIWYNLAMWIVSVLVFVLSYRCDNSSESMHPIILTSCTAIANVTISRRIEFFNRRVLWLQRRTQLETKKADELLYQRLPEAVVHRMKRGEVVCDEHLMVGILYSDIKGYTSIASKANTEQVIHMLDAIFAAFDALTEKHNVFKLQTIGDAYVVVSGLPYVDATVPVVEAGKDGIPKLLRQDTNPDAAIQEIEQLDQARKRTTKTPCVRVDQHLQNLVHLALDMIHQVSKVHDPNTNEPLQMRIGIHLGSIYGGVIGNTTLRYDMWGPDALTANEVESNGVPGKVVVTAAVKAELDELGIQCHYHCDIKPNIQTYVVQLEPGQDLARSDSPRRATSAVGSGGNSPAKLRKSY</sequence>
<feature type="transmembrane region" description="Helical" evidence="9">
    <location>
        <begin position="312"/>
        <end position="330"/>
    </location>
</feature>
<keyword evidence="5" id="KW-1278">Translocase</keyword>
<proteinExistence type="predicted"/>
<feature type="transmembrane region" description="Helical" evidence="9">
    <location>
        <begin position="1011"/>
        <end position="1030"/>
    </location>
</feature>
<accession>A0A024UXE6</accession>
<feature type="transmembrane region" description="Helical" evidence="9">
    <location>
        <begin position="1285"/>
        <end position="1304"/>
    </location>
</feature>
<dbReference type="GO" id="GO:0005886">
    <property type="term" value="C:plasma membrane"/>
    <property type="evidence" value="ECO:0007669"/>
    <property type="project" value="TreeGrafter"/>
</dbReference>
<evidence type="ECO:0000256" key="3">
    <source>
        <dbReference type="ARBA" id="ARBA00022723"/>
    </source>
</evidence>
<feature type="transmembrane region" description="Helical" evidence="9">
    <location>
        <begin position="1382"/>
        <end position="1404"/>
    </location>
</feature>
<dbReference type="PANTHER" id="PTHR24092:SF150">
    <property type="entry name" value="PHOSPHOLIPID-TRANSPORTING ATPASE"/>
    <property type="match status" value="1"/>
</dbReference>
<dbReference type="InterPro" id="IPR001054">
    <property type="entry name" value="A/G_cyclase"/>
</dbReference>